<dbReference type="OrthoDB" id="1002778at2"/>
<gene>
    <name evidence="1" type="ORF">HMPREF9450_01072</name>
</gene>
<name>G5H812_9BACT</name>
<dbReference type="EMBL" id="ADLD01000010">
    <property type="protein sequence ID" value="EHB92449.1"/>
    <property type="molecule type" value="Genomic_DNA"/>
</dbReference>
<organism evidence="1 2">
    <name type="scientific">Alistipes indistinctus YIT 12060</name>
    <dbReference type="NCBI Taxonomy" id="742725"/>
    <lineage>
        <taxon>Bacteria</taxon>
        <taxon>Pseudomonadati</taxon>
        <taxon>Bacteroidota</taxon>
        <taxon>Bacteroidia</taxon>
        <taxon>Bacteroidales</taxon>
        <taxon>Rikenellaceae</taxon>
        <taxon>Alistipes</taxon>
    </lineage>
</organism>
<reference evidence="1 2" key="1">
    <citation type="submission" date="2011-08" db="EMBL/GenBank/DDBJ databases">
        <title>The Genome Sequence of Alistipes indistinctus YIT 12060.</title>
        <authorList>
            <consortium name="The Broad Institute Genome Sequencing Platform"/>
            <person name="Earl A."/>
            <person name="Ward D."/>
            <person name="Feldgarden M."/>
            <person name="Gevers D."/>
            <person name="Morotomi M."/>
            <person name="Young S.K."/>
            <person name="Zeng Q."/>
            <person name="Gargeya S."/>
            <person name="Fitzgerald M."/>
            <person name="Haas B."/>
            <person name="Abouelleil A."/>
            <person name="Alvarado L."/>
            <person name="Arachchi H.M."/>
            <person name="Berlin A."/>
            <person name="Brown A."/>
            <person name="Chapman S.B."/>
            <person name="Chen Z."/>
            <person name="Dunbar C."/>
            <person name="Freedman E."/>
            <person name="Gearin G."/>
            <person name="Gellesch M."/>
            <person name="Goldberg J."/>
            <person name="Griggs A."/>
            <person name="Gujja S."/>
            <person name="Heiman D."/>
            <person name="Howarth C."/>
            <person name="Larson L."/>
            <person name="Lui A."/>
            <person name="MacDonald P.J.P."/>
            <person name="Montmayeur A."/>
            <person name="Murphy C."/>
            <person name="Neiman D."/>
            <person name="Pearson M."/>
            <person name="Priest M."/>
            <person name="Roberts A."/>
            <person name="Saif S."/>
            <person name="Shea T."/>
            <person name="Shenoy N."/>
            <person name="Sisk P."/>
            <person name="Stolte C."/>
            <person name="Sykes S."/>
            <person name="Wortman J."/>
            <person name="Nusbaum C."/>
            <person name="Birren B."/>
        </authorList>
    </citation>
    <scope>NUCLEOTIDE SEQUENCE [LARGE SCALE GENOMIC DNA]</scope>
    <source>
        <strain evidence="1 2">YIT 12060</strain>
    </source>
</reference>
<protein>
    <submittedName>
        <fullName evidence="1">Uncharacterized protein</fullName>
    </submittedName>
</protein>
<dbReference type="PATRIC" id="fig|742725.3.peg.1132"/>
<keyword evidence="2" id="KW-1185">Reference proteome</keyword>
<dbReference type="STRING" id="742725.HMPREF9450_01072"/>
<dbReference type="GeneID" id="92815907"/>
<sequence length="802" mass="91381">MIRCFIDNQEIDLVYESQIAISLSIASVTQVETGRTGYSKTIRVPMTVRNNSILGNAAEIHSPEMFNQMAHTARIEADGCTVIEGMPMISRCGQDADGSAWYLINILGAGKEWVRLAAERMFKEIDIPFETTLSASTVYQSWSWNKPVRFFPVQRDRFTLPSPTIQEGVRMLTFRDYHPFLHVRTLMESIAAQAGYSIRSDFMETDFVGSLYISGRYPEKETSLLTDRMGFLAKRFATVSAVADRFGRVYADPLTPLNSVGNLMDSADPEEVQDGQTLSGVYNHNNVFRKTDARAAFCPPEKVTAGFEYNLKYRSDYLIANRTELKCFNRICLDDDIERVFKVTNRYPDRRSEYKDNWGYLLVVFDHVSGSSYKFTYDRIINQNAEPDNLQPADNETQTLKTFDTRTTDIQTQLNANITNPRLWLLGTDGSYTLYQGDWALYDGYVSETGQINITVTVQSGAREILPSQPHYFDLVYFGGADPGMKLTLSNDISLKPLFNPHPCEGTTVTFAEVAAHEIRQIEFVNALKQLFNLHFYTDTLSKTIYIEPREQFYTARIMDWSDKIDMSRPVTVAELGADLPQQFTLRYQPGDGSIARWDSANKEILGRWSAPILNRFAKEGEKTYYNPLFTPSLNQTGTYPDAPDATLLQAGDRDRQGGFPDTENLNFPAKIIRYTGIKTLPEGQYWGWPLYTAEYPQIAFHHTGTDPFTLCFEDRDGLPGLHTYYDSTIELYNNGKRITAYLDLTAEEVEPFMLPHSLIQDFRALFRLRINGENVLCRLEEIVDYQPQHTGPTKCIFVTNI</sequence>
<proteinExistence type="predicted"/>
<dbReference type="AlphaFoldDB" id="G5H812"/>
<evidence type="ECO:0000313" key="1">
    <source>
        <dbReference type="EMBL" id="EHB92449.1"/>
    </source>
</evidence>
<comment type="caution">
    <text evidence="1">The sequence shown here is derived from an EMBL/GenBank/DDBJ whole genome shotgun (WGS) entry which is preliminary data.</text>
</comment>
<accession>G5H812</accession>
<dbReference type="HOGENOM" id="CLU_350800_0_0_10"/>
<dbReference type="RefSeq" id="WP_009133878.1">
    <property type="nucleotide sequence ID" value="NZ_CP102250.1"/>
</dbReference>
<evidence type="ECO:0000313" key="2">
    <source>
        <dbReference type="Proteomes" id="UP000006008"/>
    </source>
</evidence>
<dbReference type="Proteomes" id="UP000006008">
    <property type="component" value="Unassembled WGS sequence"/>
</dbReference>